<dbReference type="Pfam" id="PF10551">
    <property type="entry name" value="MULE"/>
    <property type="match status" value="1"/>
</dbReference>
<sequence>MAAERGENLGSAPAARAQYEETPTVHHDGPRVRAHPPAAAGGHRQGLDDGVYRFCSKPGKILDGVDPSANAPIVQNAGPSGEREDGGLVGAHTSAAATSNGQGLDAGMYSGCEEPPRHAFTDPVLIEGVGRASGNGLLITSFNYKMRKRGASGPDSRMAPMPESAVARALRNADLNNCEYVFTPSVGDEFNSCEEAKEFYNLYSWEVGFGIRYGRSRTNGNGYRTRQDIVCSCEMTMGGTSARFTKKHNHDLSVGCGEKKQWNSHGEIDPMTKEFIRKLRGNNTSIGRVCSILGVGVSSSAIPLRREVVQSVCAKLAQDDIGKTLSLLQDMRCNDRQMEVRFKLGAEGEVESMLWCTGKNKHDYQSYGDVVTFDTTYRTNLYNLPFGMFIGANNHFQSIVLGGVLLTHERTFDFEWAFSSFVEIMGGKPPVIMLTDQTFIAFIG</sequence>
<evidence type="ECO:0000313" key="4">
    <source>
        <dbReference type="Proteomes" id="UP001341281"/>
    </source>
</evidence>
<evidence type="ECO:0000256" key="1">
    <source>
        <dbReference type="SAM" id="MobiDB-lite"/>
    </source>
</evidence>
<evidence type="ECO:0000259" key="2">
    <source>
        <dbReference type="Pfam" id="PF10551"/>
    </source>
</evidence>
<evidence type="ECO:0000313" key="3">
    <source>
        <dbReference type="EMBL" id="WVZ71328.1"/>
    </source>
</evidence>
<accession>A0AAQ3TDB6</accession>
<dbReference type="AlphaFoldDB" id="A0AAQ3TDB6"/>
<organism evidence="3 4">
    <name type="scientific">Paspalum notatum var. saurae</name>
    <dbReference type="NCBI Taxonomy" id="547442"/>
    <lineage>
        <taxon>Eukaryota</taxon>
        <taxon>Viridiplantae</taxon>
        <taxon>Streptophyta</taxon>
        <taxon>Embryophyta</taxon>
        <taxon>Tracheophyta</taxon>
        <taxon>Spermatophyta</taxon>
        <taxon>Magnoliopsida</taxon>
        <taxon>Liliopsida</taxon>
        <taxon>Poales</taxon>
        <taxon>Poaceae</taxon>
        <taxon>PACMAD clade</taxon>
        <taxon>Panicoideae</taxon>
        <taxon>Andropogonodae</taxon>
        <taxon>Paspaleae</taxon>
        <taxon>Paspalinae</taxon>
        <taxon>Paspalum</taxon>
    </lineage>
</organism>
<proteinExistence type="predicted"/>
<dbReference type="InterPro" id="IPR018289">
    <property type="entry name" value="MULE_transposase_dom"/>
</dbReference>
<dbReference type="PANTHER" id="PTHR47482:SF5">
    <property type="entry name" value="FAR1 DOMAIN-CONTAINING PROTEIN"/>
    <property type="match status" value="1"/>
</dbReference>
<feature type="region of interest" description="Disordered" evidence="1">
    <location>
        <begin position="1"/>
        <end position="45"/>
    </location>
</feature>
<reference evidence="3 4" key="1">
    <citation type="submission" date="2024-02" db="EMBL/GenBank/DDBJ databases">
        <title>High-quality chromosome-scale genome assembly of Pensacola bahiagrass (Paspalum notatum Flugge var. saurae).</title>
        <authorList>
            <person name="Vega J.M."/>
            <person name="Podio M."/>
            <person name="Orjuela J."/>
            <person name="Siena L.A."/>
            <person name="Pessino S.C."/>
            <person name="Combes M.C."/>
            <person name="Mariac C."/>
            <person name="Albertini E."/>
            <person name="Pupilli F."/>
            <person name="Ortiz J.P.A."/>
            <person name="Leblanc O."/>
        </authorList>
    </citation>
    <scope>NUCLEOTIDE SEQUENCE [LARGE SCALE GENOMIC DNA]</scope>
    <source>
        <strain evidence="3">R1</strain>
        <tissue evidence="3">Leaf</tissue>
    </source>
</reference>
<dbReference type="EMBL" id="CP144748">
    <property type="protein sequence ID" value="WVZ71328.1"/>
    <property type="molecule type" value="Genomic_DNA"/>
</dbReference>
<gene>
    <name evidence="3" type="ORF">U9M48_019922</name>
</gene>
<name>A0AAQ3TDB6_PASNO</name>
<feature type="domain" description="MULE transposase" evidence="2">
    <location>
        <begin position="370"/>
        <end position="437"/>
    </location>
</feature>
<keyword evidence="4" id="KW-1185">Reference proteome</keyword>
<protein>
    <recommendedName>
        <fullName evidence="2">MULE transposase domain-containing protein</fullName>
    </recommendedName>
</protein>
<dbReference type="PANTHER" id="PTHR47482">
    <property type="entry name" value="OS11G0632001 PROTEIN"/>
    <property type="match status" value="1"/>
</dbReference>
<feature type="region of interest" description="Disordered" evidence="1">
    <location>
        <begin position="63"/>
        <end position="88"/>
    </location>
</feature>
<dbReference type="Proteomes" id="UP001341281">
    <property type="component" value="Chromosome 04"/>
</dbReference>